<keyword evidence="2" id="KW-1185">Reference proteome</keyword>
<evidence type="ECO:0000313" key="1">
    <source>
        <dbReference type="EMBL" id="GMA41537.1"/>
    </source>
</evidence>
<sequence>MLERYIGGTTAPWVGSVSIPVRRPRVIREMSLIVFLLLVLRLPIEQPGGAESGGGRWCALRGDPQRPIFRRARALRRNWHRAPA</sequence>
<gene>
    <name evidence="1" type="ORF">GCM10025883_35820</name>
</gene>
<protein>
    <submittedName>
        <fullName evidence="1">Uncharacterized protein</fullName>
    </submittedName>
</protein>
<accession>A0ABQ6IWK9</accession>
<evidence type="ECO:0000313" key="2">
    <source>
        <dbReference type="Proteomes" id="UP001157126"/>
    </source>
</evidence>
<dbReference type="Proteomes" id="UP001157126">
    <property type="component" value="Unassembled WGS sequence"/>
</dbReference>
<name>A0ABQ6IWK9_9MICO</name>
<reference evidence="2" key="1">
    <citation type="journal article" date="2019" name="Int. J. Syst. Evol. Microbiol.">
        <title>The Global Catalogue of Microorganisms (GCM) 10K type strain sequencing project: providing services to taxonomists for standard genome sequencing and annotation.</title>
        <authorList>
            <consortium name="The Broad Institute Genomics Platform"/>
            <consortium name="The Broad Institute Genome Sequencing Center for Infectious Disease"/>
            <person name="Wu L."/>
            <person name="Ma J."/>
        </authorList>
    </citation>
    <scope>NUCLEOTIDE SEQUENCE [LARGE SCALE GENOMIC DNA]</scope>
    <source>
        <strain evidence="2">NBRC 113072</strain>
    </source>
</reference>
<organism evidence="1 2">
    <name type="scientific">Mobilicoccus caccae</name>
    <dbReference type="NCBI Taxonomy" id="1859295"/>
    <lineage>
        <taxon>Bacteria</taxon>
        <taxon>Bacillati</taxon>
        <taxon>Actinomycetota</taxon>
        <taxon>Actinomycetes</taxon>
        <taxon>Micrococcales</taxon>
        <taxon>Dermatophilaceae</taxon>
        <taxon>Mobilicoccus</taxon>
    </lineage>
</organism>
<dbReference type="EMBL" id="BSUO01000001">
    <property type="protein sequence ID" value="GMA41537.1"/>
    <property type="molecule type" value="Genomic_DNA"/>
</dbReference>
<proteinExistence type="predicted"/>
<comment type="caution">
    <text evidence="1">The sequence shown here is derived from an EMBL/GenBank/DDBJ whole genome shotgun (WGS) entry which is preliminary data.</text>
</comment>